<proteinExistence type="inferred from homology"/>
<dbReference type="InterPro" id="IPR039417">
    <property type="entry name" value="Peptidase_C1A_papain-like"/>
</dbReference>
<dbReference type="FunFam" id="3.90.70.10:FF:000006">
    <property type="entry name" value="Cathepsin S"/>
    <property type="match status" value="1"/>
</dbReference>
<dbReference type="InterPro" id="IPR013128">
    <property type="entry name" value="Peptidase_C1A"/>
</dbReference>
<dbReference type="SMART" id="SM00645">
    <property type="entry name" value="Pept_C1"/>
    <property type="match status" value="1"/>
</dbReference>
<name>A0AAV4VCK0_9ARAC</name>
<feature type="signal peptide" evidence="7">
    <location>
        <begin position="1"/>
        <end position="28"/>
    </location>
</feature>
<evidence type="ECO:0000256" key="6">
    <source>
        <dbReference type="ARBA" id="ARBA00023157"/>
    </source>
</evidence>
<dbReference type="EMBL" id="BPLQ01012725">
    <property type="protein sequence ID" value="GIY67353.1"/>
    <property type="molecule type" value="Genomic_DNA"/>
</dbReference>
<keyword evidence="7" id="KW-0732">Signal</keyword>
<feature type="chain" id="PRO_5043349269" evidence="7">
    <location>
        <begin position="29"/>
        <end position="341"/>
    </location>
</feature>
<keyword evidence="4" id="KW-0788">Thiol protease</keyword>
<protein>
    <submittedName>
        <fullName evidence="10">Procathepsin L</fullName>
    </submittedName>
</protein>
<dbReference type="Pfam" id="PF08246">
    <property type="entry name" value="Inhibitor_I29"/>
    <property type="match status" value="1"/>
</dbReference>
<dbReference type="SMART" id="SM00848">
    <property type="entry name" value="Inhibitor_I29"/>
    <property type="match status" value="1"/>
</dbReference>
<dbReference type="GO" id="GO:0006508">
    <property type="term" value="P:proteolysis"/>
    <property type="evidence" value="ECO:0007669"/>
    <property type="project" value="UniProtKB-KW"/>
</dbReference>
<keyword evidence="5" id="KW-0865">Zymogen</keyword>
<evidence type="ECO:0000256" key="3">
    <source>
        <dbReference type="ARBA" id="ARBA00022801"/>
    </source>
</evidence>
<comment type="similarity">
    <text evidence="1">Belongs to the peptidase C1 family.</text>
</comment>
<keyword evidence="6" id="KW-1015">Disulfide bond</keyword>
<dbReference type="GO" id="GO:0008234">
    <property type="term" value="F:cysteine-type peptidase activity"/>
    <property type="evidence" value="ECO:0007669"/>
    <property type="project" value="UniProtKB-KW"/>
</dbReference>
<sequence length="341" mass="37309">MVPSCFQMASPVSYLGLLVVGVLQAVNAAVVPLNGSLDAQWENFKRTYNRAYSHTEEVLKKRIFEDNLAKINSHNDEYDRGLHTYQRGLNEFADMAAEEFLKKMTGYKSTKKTPAKPTNQPVEFDLPESVDWRKAGAVTAVKNQQQCGSCYAFAATGSLEGQQKIKKGKLVSLSEQNIVDCSGPEGNLGCEGGNMDFSYRYIAENGGIDTEKSYPYEAVDGTCRYKKNGLGATAKGYADIPPTEDHLKMAVALVGPISCGIDAGHDSFQLYQGGIYNEPNCSSENLDHAVTVIGYGSENGQDYWLCKNSWGTSWGENGFIKMSRNKGNQCGIATEASYPLI</sequence>
<evidence type="ECO:0000313" key="11">
    <source>
        <dbReference type="Proteomes" id="UP001054837"/>
    </source>
</evidence>
<dbReference type="Pfam" id="PF00112">
    <property type="entry name" value="Peptidase_C1"/>
    <property type="match status" value="1"/>
</dbReference>
<dbReference type="InterPro" id="IPR025660">
    <property type="entry name" value="Pept_his_AS"/>
</dbReference>
<gene>
    <name evidence="10" type="primary">CTSL</name>
    <name evidence="10" type="ORF">CDAR_255011</name>
</gene>
<dbReference type="PROSITE" id="PS00639">
    <property type="entry name" value="THIOL_PROTEASE_HIS"/>
    <property type="match status" value="1"/>
</dbReference>
<dbReference type="Proteomes" id="UP001054837">
    <property type="component" value="Unassembled WGS sequence"/>
</dbReference>
<dbReference type="PANTHER" id="PTHR12411">
    <property type="entry name" value="CYSTEINE PROTEASE FAMILY C1-RELATED"/>
    <property type="match status" value="1"/>
</dbReference>
<evidence type="ECO:0000259" key="8">
    <source>
        <dbReference type="SMART" id="SM00645"/>
    </source>
</evidence>
<dbReference type="PRINTS" id="PR00705">
    <property type="entry name" value="PAPAIN"/>
</dbReference>
<feature type="domain" description="Peptidase C1A papain C-terminal" evidence="8">
    <location>
        <begin position="126"/>
        <end position="340"/>
    </location>
</feature>
<dbReference type="InterPro" id="IPR000668">
    <property type="entry name" value="Peptidase_C1A_C"/>
</dbReference>
<evidence type="ECO:0000256" key="1">
    <source>
        <dbReference type="ARBA" id="ARBA00008455"/>
    </source>
</evidence>
<evidence type="ECO:0000256" key="4">
    <source>
        <dbReference type="ARBA" id="ARBA00022807"/>
    </source>
</evidence>
<feature type="domain" description="Cathepsin propeptide inhibitor" evidence="9">
    <location>
        <begin position="41"/>
        <end position="100"/>
    </location>
</feature>
<accession>A0AAV4VCK0</accession>
<evidence type="ECO:0000256" key="5">
    <source>
        <dbReference type="ARBA" id="ARBA00023145"/>
    </source>
</evidence>
<dbReference type="PROSITE" id="PS00640">
    <property type="entry name" value="THIOL_PROTEASE_ASN"/>
    <property type="match status" value="1"/>
</dbReference>
<dbReference type="AlphaFoldDB" id="A0AAV4VCK0"/>
<dbReference type="SUPFAM" id="SSF54001">
    <property type="entry name" value="Cysteine proteinases"/>
    <property type="match status" value="1"/>
</dbReference>
<dbReference type="InterPro" id="IPR025661">
    <property type="entry name" value="Pept_asp_AS"/>
</dbReference>
<comment type="caution">
    <text evidence="10">The sequence shown here is derived from an EMBL/GenBank/DDBJ whole genome shotgun (WGS) entry which is preliminary data.</text>
</comment>
<keyword evidence="11" id="KW-1185">Reference proteome</keyword>
<dbReference type="Gene3D" id="3.90.70.10">
    <property type="entry name" value="Cysteine proteinases"/>
    <property type="match status" value="1"/>
</dbReference>
<reference evidence="10 11" key="1">
    <citation type="submission" date="2021-06" db="EMBL/GenBank/DDBJ databases">
        <title>Caerostris darwini draft genome.</title>
        <authorList>
            <person name="Kono N."/>
            <person name="Arakawa K."/>
        </authorList>
    </citation>
    <scope>NUCLEOTIDE SEQUENCE [LARGE SCALE GENOMIC DNA]</scope>
</reference>
<dbReference type="InterPro" id="IPR000169">
    <property type="entry name" value="Pept_cys_AS"/>
</dbReference>
<evidence type="ECO:0000256" key="2">
    <source>
        <dbReference type="ARBA" id="ARBA00022670"/>
    </source>
</evidence>
<dbReference type="CDD" id="cd02248">
    <property type="entry name" value="Peptidase_C1A"/>
    <property type="match status" value="1"/>
</dbReference>
<dbReference type="InterPro" id="IPR038765">
    <property type="entry name" value="Papain-like_cys_pep_sf"/>
</dbReference>
<organism evidence="10 11">
    <name type="scientific">Caerostris darwini</name>
    <dbReference type="NCBI Taxonomy" id="1538125"/>
    <lineage>
        <taxon>Eukaryota</taxon>
        <taxon>Metazoa</taxon>
        <taxon>Ecdysozoa</taxon>
        <taxon>Arthropoda</taxon>
        <taxon>Chelicerata</taxon>
        <taxon>Arachnida</taxon>
        <taxon>Araneae</taxon>
        <taxon>Araneomorphae</taxon>
        <taxon>Entelegynae</taxon>
        <taxon>Araneoidea</taxon>
        <taxon>Araneidae</taxon>
        <taxon>Caerostris</taxon>
    </lineage>
</organism>
<evidence type="ECO:0000313" key="10">
    <source>
        <dbReference type="EMBL" id="GIY67353.1"/>
    </source>
</evidence>
<dbReference type="InterPro" id="IPR013201">
    <property type="entry name" value="Prot_inhib_I29"/>
</dbReference>
<evidence type="ECO:0000256" key="7">
    <source>
        <dbReference type="SAM" id="SignalP"/>
    </source>
</evidence>
<keyword evidence="2" id="KW-0645">Protease</keyword>
<dbReference type="PROSITE" id="PS00139">
    <property type="entry name" value="THIOL_PROTEASE_CYS"/>
    <property type="match status" value="1"/>
</dbReference>
<evidence type="ECO:0000259" key="9">
    <source>
        <dbReference type="SMART" id="SM00848"/>
    </source>
</evidence>
<keyword evidence="3" id="KW-0378">Hydrolase</keyword>